<feature type="domain" description="Asteroid" evidence="2">
    <location>
        <begin position="71"/>
        <end position="124"/>
    </location>
</feature>
<sequence>MWGTLQAKNLLFDGAYETGKLKTKMKRFSQSLKENVRQSTPGKSYTTALMKETFVEVLIEQDIDHYQTKFEADDTVAFIAQQLSCPVLSSDSDFFIYANVRTIPFGTINFKKRQQKSSKKVGEENSGKKLSTHVLEGKCITLQKMCEEEFHLSDYRLLPLTAVVIGNDQISNSVFSNFMSKKNADTGKGKHLRIDYLVKWFSKQKSYDAALETLLVTIQSSEREKMRKLIGDIVLSYMGAAGEDDVWIIVKSSNNLQKFLEEHIPEKVLIEEISQNEKHEVLHDGLCEKLEELNIQEKEDSNPEDDTENEEEDALDDDSECDSEHSCPIKLDVPSWFLESLYKCKFPTPVCKILYNRTIYLTPQVEVTNMPSS</sequence>
<evidence type="ECO:0000259" key="2">
    <source>
        <dbReference type="Pfam" id="PF12813"/>
    </source>
</evidence>
<dbReference type="InterPro" id="IPR039436">
    <property type="entry name" value="Asteroid_dom"/>
</dbReference>
<dbReference type="Pfam" id="PF12813">
    <property type="entry name" value="XPG_I_2"/>
    <property type="match status" value="1"/>
</dbReference>
<dbReference type="PANTHER" id="PTHR15665:SF1">
    <property type="entry name" value="PROTEIN ASTEROID HOMOLOG 1"/>
    <property type="match status" value="1"/>
</dbReference>
<name>A0A8J2PMF5_9HEXA</name>
<feature type="non-terminal residue" evidence="3">
    <location>
        <position position="1"/>
    </location>
</feature>
<accession>A0A8J2PMF5</accession>
<gene>
    <name evidence="3" type="ORF">AFUS01_LOCUS36505</name>
</gene>
<dbReference type="PANTHER" id="PTHR15665">
    <property type="entry name" value="ASTEROID PROTEIN"/>
    <property type="match status" value="1"/>
</dbReference>
<dbReference type="AlphaFoldDB" id="A0A8J2PMF5"/>
<dbReference type="OrthoDB" id="25987at2759"/>
<dbReference type="InterPro" id="IPR026832">
    <property type="entry name" value="Asteroid"/>
</dbReference>
<keyword evidence="4" id="KW-1185">Reference proteome</keyword>
<evidence type="ECO:0000313" key="3">
    <source>
        <dbReference type="EMBL" id="CAG7826453.1"/>
    </source>
</evidence>
<evidence type="ECO:0000256" key="1">
    <source>
        <dbReference type="SAM" id="MobiDB-lite"/>
    </source>
</evidence>
<feature type="compositionally biased region" description="Acidic residues" evidence="1">
    <location>
        <begin position="302"/>
        <end position="321"/>
    </location>
</feature>
<feature type="region of interest" description="Disordered" evidence="1">
    <location>
        <begin position="295"/>
        <end position="321"/>
    </location>
</feature>
<reference evidence="3" key="1">
    <citation type="submission" date="2021-06" db="EMBL/GenBank/DDBJ databases">
        <authorList>
            <person name="Hodson N. C."/>
            <person name="Mongue J. A."/>
            <person name="Jaron S. K."/>
        </authorList>
    </citation>
    <scope>NUCLEOTIDE SEQUENCE</scope>
</reference>
<dbReference type="EMBL" id="CAJVCH010539816">
    <property type="protein sequence ID" value="CAG7826453.1"/>
    <property type="molecule type" value="Genomic_DNA"/>
</dbReference>
<dbReference type="Proteomes" id="UP000708208">
    <property type="component" value="Unassembled WGS sequence"/>
</dbReference>
<evidence type="ECO:0000313" key="4">
    <source>
        <dbReference type="Proteomes" id="UP000708208"/>
    </source>
</evidence>
<proteinExistence type="predicted"/>
<organism evidence="3 4">
    <name type="scientific">Allacma fusca</name>
    <dbReference type="NCBI Taxonomy" id="39272"/>
    <lineage>
        <taxon>Eukaryota</taxon>
        <taxon>Metazoa</taxon>
        <taxon>Ecdysozoa</taxon>
        <taxon>Arthropoda</taxon>
        <taxon>Hexapoda</taxon>
        <taxon>Collembola</taxon>
        <taxon>Symphypleona</taxon>
        <taxon>Sminthuridae</taxon>
        <taxon>Allacma</taxon>
    </lineage>
</organism>
<protein>
    <recommendedName>
        <fullName evidence="2">Asteroid domain-containing protein</fullName>
    </recommendedName>
</protein>
<comment type="caution">
    <text evidence="3">The sequence shown here is derived from an EMBL/GenBank/DDBJ whole genome shotgun (WGS) entry which is preliminary data.</text>
</comment>